<proteinExistence type="predicted"/>
<reference evidence="1" key="1">
    <citation type="submission" date="2020-10" db="EMBL/GenBank/DDBJ databases">
        <authorList>
            <person name="Gilroy R."/>
        </authorList>
    </citation>
    <scope>NUCLEOTIDE SEQUENCE</scope>
    <source>
        <strain evidence="1">1063</strain>
    </source>
</reference>
<protein>
    <submittedName>
        <fullName evidence="1">Uncharacterized protein</fullName>
    </submittedName>
</protein>
<evidence type="ECO:0000313" key="1">
    <source>
        <dbReference type="EMBL" id="HIU21347.1"/>
    </source>
</evidence>
<reference evidence="1" key="2">
    <citation type="journal article" date="2021" name="PeerJ">
        <title>Extensive microbial diversity within the chicken gut microbiome revealed by metagenomics and culture.</title>
        <authorList>
            <person name="Gilroy R."/>
            <person name="Ravi A."/>
            <person name="Getino M."/>
            <person name="Pursley I."/>
            <person name="Horton D.L."/>
            <person name="Alikhan N.F."/>
            <person name="Baker D."/>
            <person name="Gharbi K."/>
            <person name="Hall N."/>
            <person name="Watson M."/>
            <person name="Adriaenssens E.M."/>
            <person name="Foster-Nyarko E."/>
            <person name="Jarju S."/>
            <person name="Secka A."/>
            <person name="Antonio M."/>
            <person name="Oren A."/>
            <person name="Chaudhuri R.R."/>
            <person name="La Ragione R."/>
            <person name="Hildebrand F."/>
            <person name="Pallen M.J."/>
        </authorList>
    </citation>
    <scope>NUCLEOTIDE SEQUENCE</scope>
    <source>
        <strain evidence="1">1063</strain>
    </source>
</reference>
<dbReference type="SUPFAM" id="SSF75005">
    <property type="entry name" value="Arabinanase/levansucrase/invertase"/>
    <property type="match status" value="1"/>
</dbReference>
<name>A0A9D1HS80_9FIRM</name>
<gene>
    <name evidence="1" type="ORF">IAD51_03825</name>
</gene>
<accession>A0A9D1HS80</accession>
<dbReference type="InterPro" id="IPR023296">
    <property type="entry name" value="Glyco_hydro_beta-prop_sf"/>
</dbReference>
<sequence>MRDLTFEALYNADFRLYDGNPVLHSSALTRVVADPFVLTPDASPDGRWKLFAHTLTGVFLFDSADGISFGKGRKILSRAMRPCVFRTGEEYIICYERVQPLLAKGLSQIGGDWKSEIYAVKSRDLATFSAPFPMLAHDRPYEGTGRRGYALSNPFLVAADGRFRLYYSAGLTYVPDCKFSEPTFICLAESDRADGGFLKRGAPVIKPDPDDPLFNLCSGCLKVYRLADCWAGIQNGIYIKDGRSESAISLLRSEDGVNFRFARTLVTPARDGGWMSQFVYASHLVRTPAGTLRLYFNARDKAAALAGTEHIGFAEAVLR</sequence>
<dbReference type="Proteomes" id="UP000824088">
    <property type="component" value="Unassembled WGS sequence"/>
</dbReference>
<dbReference type="EMBL" id="DVMN01000067">
    <property type="protein sequence ID" value="HIU21347.1"/>
    <property type="molecule type" value="Genomic_DNA"/>
</dbReference>
<comment type="caution">
    <text evidence="1">The sequence shown here is derived from an EMBL/GenBank/DDBJ whole genome shotgun (WGS) entry which is preliminary data.</text>
</comment>
<evidence type="ECO:0000313" key="2">
    <source>
        <dbReference type="Proteomes" id="UP000824088"/>
    </source>
</evidence>
<dbReference type="Gene3D" id="2.115.10.20">
    <property type="entry name" value="Glycosyl hydrolase domain, family 43"/>
    <property type="match status" value="2"/>
</dbReference>
<dbReference type="AlphaFoldDB" id="A0A9D1HS80"/>
<organism evidence="1 2">
    <name type="scientific">Candidatus Limadaptatus stercorigallinarum</name>
    <dbReference type="NCBI Taxonomy" id="2840845"/>
    <lineage>
        <taxon>Bacteria</taxon>
        <taxon>Bacillati</taxon>
        <taxon>Bacillota</taxon>
        <taxon>Clostridia</taxon>
        <taxon>Eubacteriales</taxon>
        <taxon>Candidatus Limadaptatus</taxon>
    </lineage>
</organism>